<keyword evidence="6 8" id="KW-1133">Transmembrane helix</keyword>
<dbReference type="OrthoDB" id="554695at2"/>
<evidence type="ECO:0000256" key="2">
    <source>
        <dbReference type="ARBA" id="ARBA00009142"/>
    </source>
</evidence>
<keyword evidence="5 8" id="KW-0812">Transmembrane</keyword>
<dbReference type="Pfam" id="PF01925">
    <property type="entry name" value="TauE"/>
    <property type="match status" value="1"/>
</dbReference>
<dbReference type="AlphaFoldDB" id="A0A5B8XLB3"/>
<feature type="transmembrane region" description="Helical" evidence="8">
    <location>
        <begin position="178"/>
        <end position="196"/>
    </location>
</feature>
<dbReference type="Proteomes" id="UP000321595">
    <property type="component" value="Chromosome"/>
</dbReference>
<protein>
    <recommendedName>
        <fullName evidence="8">Probable membrane transporter protein</fullName>
    </recommendedName>
</protein>
<keyword evidence="3" id="KW-0813">Transport</keyword>
<feature type="transmembrane region" description="Helical" evidence="8">
    <location>
        <begin position="139"/>
        <end position="166"/>
    </location>
</feature>
<evidence type="ECO:0000313" key="9">
    <source>
        <dbReference type="EMBL" id="QED26414.1"/>
    </source>
</evidence>
<feature type="transmembrane region" description="Helical" evidence="8">
    <location>
        <begin position="100"/>
        <end position="119"/>
    </location>
</feature>
<dbReference type="EMBL" id="CP042467">
    <property type="protein sequence ID" value="QED26414.1"/>
    <property type="molecule type" value="Genomic_DNA"/>
</dbReference>
<organism evidence="9 10">
    <name type="scientific">Microvenator marinus</name>
    <dbReference type="NCBI Taxonomy" id="2600177"/>
    <lineage>
        <taxon>Bacteria</taxon>
        <taxon>Deltaproteobacteria</taxon>
        <taxon>Bradymonadales</taxon>
        <taxon>Microvenatoraceae</taxon>
        <taxon>Microvenator</taxon>
    </lineage>
</organism>
<keyword evidence="7 8" id="KW-0472">Membrane</keyword>
<name>A0A5B8XLB3_9DELT</name>
<feature type="transmembrane region" description="Helical" evidence="8">
    <location>
        <begin position="232"/>
        <end position="250"/>
    </location>
</feature>
<proteinExistence type="inferred from homology"/>
<evidence type="ECO:0000256" key="3">
    <source>
        <dbReference type="ARBA" id="ARBA00022448"/>
    </source>
</evidence>
<evidence type="ECO:0000256" key="8">
    <source>
        <dbReference type="RuleBase" id="RU363041"/>
    </source>
</evidence>
<sequence>MEVWWVWVGAAIVGVVAGIINTLAGSGSLLTLPMLIFLGLPADVANGTNRVGIIVQSMVAVATFRHGGKFEIGPREWKLAGIAFVGSVLGALVAVQMNDVVMRIVIAAVMLGSLVVILAKPGQFAAKDTREKPLTPLLLLAFLAIGVYGGFIQASVGILLLVALVAGAGYDIVKANGLKLFLTIMFTAGAIPIFALNSQIDWGLGALMAGGQSLGAWMAARFAVKSDKAADWIQRLIVVVIIFSVIKLLVDL</sequence>
<comment type="similarity">
    <text evidence="2 8">Belongs to the 4-toluene sulfonate uptake permease (TSUP) (TC 2.A.102) family.</text>
</comment>
<keyword evidence="10" id="KW-1185">Reference proteome</keyword>
<feature type="transmembrane region" description="Helical" evidence="8">
    <location>
        <begin position="6"/>
        <end position="39"/>
    </location>
</feature>
<evidence type="ECO:0000256" key="7">
    <source>
        <dbReference type="ARBA" id="ARBA00023136"/>
    </source>
</evidence>
<comment type="subcellular location">
    <subcellularLocation>
        <location evidence="1 8">Cell membrane</location>
        <topology evidence="1 8">Multi-pass membrane protein</topology>
    </subcellularLocation>
</comment>
<gene>
    <name evidence="9" type="ORF">FRD01_03945</name>
</gene>
<evidence type="ECO:0000256" key="6">
    <source>
        <dbReference type="ARBA" id="ARBA00022989"/>
    </source>
</evidence>
<dbReference type="InterPro" id="IPR052017">
    <property type="entry name" value="TSUP"/>
</dbReference>
<dbReference type="PANTHER" id="PTHR30269:SF0">
    <property type="entry name" value="MEMBRANE TRANSPORTER PROTEIN YFCA-RELATED"/>
    <property type="match status" value="1"/>
</dbReference>
<dbReference type="KEGG" id="bbae:FRD01_03945"/>
<accession>A0A5B8XLB3</accession>
<feature type="transmembrane region" description="Helical" evidence="8">
    <location>
        <begin position="79"/>
        <end position="95"/>
    </location>
</feature>
<evidence type="ECO:0000313" key="10">
    <source>
        <dbReference type="Proteomes" id="UP000321595"/>
    </source>
</evidence>
<dbReference type="PANTHER" id="PTHR30269">
    <property type="entry name" value="TRANSMEMBRANE PROTEIN YFCA"/>
    <property type="match status" value="1"/>
</dbReference>
<dbReference type="GO" id="GO:0005886">
    <property type="term" value="C:plasma membrane"/>
    <property type="evidence" value="ECO:0007669"/>
    <property type="project" value="UniProtKB-SubCell"/>
</dbReference>
<keyword evidence="4 8" id="KW-1003">Cell membrane</keyword>
<dbReference type="RefSeq" id="WP_146957829.1">
    <property type="nucleotide sequence ID" value="NZ_CP042467.1"/>
</dbReference>
<dbReference type="InterPro" id="IPR002781">
    <property type="entry name" value="TM_pro_TauE-like"/>
</dbReference>
<evidence type="ECO:0000256" key="1">
    <source>
        <dbReference type="ARBA" id="ARBA00004651"/>
    </source>
</evidence>
<evidence type="ECO:0000256" key="4">
    <source>
        <dbReference type="ARBA" id="ARBA00022475"/>
    </source>
</evidence>
<evidence type="ECO:0000256" key="5">
    <source>
        <dbReference type="ARBA" id="ARBA00022692"/>
    </source>
</evidence>
<reference evidence="9 10" key="1">
    <citation type="submission" date="2019-08" db="EMBL/GenBank/DDBJ databases">
        <authorList>
            <person name="Liang Q."/>
        </authorList>
    </citation>
    <scope>NUCLEOTIDE SEQUENCE [LARGE SCALE GENOMIC DNA]</scope>
    <source>
        <strain evidence="9 10">V1718</strain>
    </source>
</reference>